<accession>A0AAD6V2S6</accession>
<evidence type="ECO:0000313" key="2">
    <source>
        <dbReference type="EMBL" id="KAJ7200773.1"/>
    </source>
</evidence>
<evidence type="ECO:0000256" key="1">
    <source>
        <dbReference type="SAM" id="Phobius"/>
    </source>
</evidence>
<reference evidence="2" key="1">
    <citation type="submission" date="2023-03" db="EMBL/GenBank/DDBJ databases">
        <title>Massive genome expansion in bonnet fungi (Mycena s.s.) driven by repeated elements and novel gene families across ecological guilds.</title>
        <authorList>
            <consortium name="Lawrence Berkeley National Laboratory"/>
            <person name="Harder C.B."/>
            <person name="Miyauchi S."/>
            <person name="Viragh M."/>
            <person name="Kuo A."/>
            <person name="Thoen E."/>
            <person name="Andreopoulos B."/>
            <person name="Lu D."/>
            <person name="Skrede I."/>
            <person name="Drula E."/>
            <person name="Henrissat B."/>
            <person name="Morin E."/>
            <person name="Kohler A."/>
            <person name="Barry K."/>
            <person name="LaButti K."/>
            <person name="Morin E."/>
            <person name="Salamov A."/>
            <person name="Lipzen A."/>
            <person name="Mereny Z."/>
            <person name="Hegedus B."/>
            <person name="Baldrian P."/>
            <person name="Stursova M."/>
            <person name="Weitz H."/>
            <person name="Taylor A."/>
            <person name="Grigoriev I.V."/>
            <person name="Nagy L.G."/>
            <person name="Martin F."/>
            <person name="Kauserud H."/>
        </authorList>
    </citation>
    <scope>NUCLEOTIDE SEQUENCE</scope>
    <source>
        <strain evidence="2">9144</strain>
    </source>
</reference>
<sequence>MSNPTGALLFIRDVHFNATLRDEYFSAMNAPAPVRAKEVAALVSKSPYRCTPADLGPGWDTLANQSFLGWQSVYTLKPIRSNTGSANTLDHTVVVLENEAGEVTVLFDNKSVKGFTSIIPKPGDLTVHPTINWTSKAPGGSNKNVSLVFTNILPGSNPGAGDRKIDAMIWDETDMRPSSITHSGLDFCSDVSLFEGVYNTLITHPGAKGSNSYPASVSVNTTNPSSPTVDLVLEISKNDVHLGQNLSVKKNEIQWSKASVEADPALQVWHNGNITFGWTYTPPKKTGFMHKTMVAAKLEAHFTGSIWASDINQLVEVQGNIQPKCLCSYILSLWVRRWTFFDRPEDVVKTLDIVVGAAVSAGIFLITSIGIGLAISKIASFVEGLGGAIAAL</sequence>
<keyword evidence="3" id="KW-1185">Reference proteome</keyword>
<dbReference type="Proteomes" id="UP001219525">
    <property type="component" value="Unassembled WGS sequence"/>
</dbReference>
<keyword evidence="1" id="KW-1133">Transmembrane helix</keyword>
<protein>
    <submittedName>
        <fullName evidence="2">Uncharacterized protein</fullName>
    </submittedName>
</protein>
<keyword evidence="1" id="KW-0472">Membrane</keyword>
<evidence type="ECO:0000313" key="3">
    <source>
        <dbReference type="Proteomes" id="UP001219525"/>
    </source>
</evidence>
<organism evidence="2 3">
    <name type="scientific">Mycena pura</name>
    <dbReference type="NCBI Taxonomy" id="153505"/>
    <lineage>
        <taxon>Eukaryota</taxon>
        <taxon>Fungi</taxon>
        <taxon>Dikarya</taxon>
        <taxon>Basidiomycota</taxon>
        <taxon>Agaricomycotina</taxon>
        <taxon>Agaricomycetes</taxon>
        <taxon>Agaricomycetidae</taxon>
        <taxon>Agaricales</taxon>
        <taxon>Marasmiineae</taxon>
        <taxon>Mycenaceae</taxon>
        <taxon>Mycena</taxon>
    </lineage>
</organism>
<keyword evidence="1" id="KW-0812">Transmembrane</keyword>
<gene>
    <name evidence="2" type="ORF">GGX14DRAFT_400381</name>
</gene>
<dbReference type="AlphaFoldDB" id="A0AAD6V2S6"/>
<feature type="transmembrane region" description="Helical" evidence="1">
    <location>
        <begin position="353"/>
        <end position="375"/>
    </location>
</feature>
<name>A0AAD6V2S6_9AGAR</name>
<comment type="caution">
    <text evidence="2">The sequence shown here is derived from an EMBL/GenBank/DDBJ whole genome shotgun (WGS) entry which is preliminary data.</text>
</comment>
<proteinExistence type="predicted"/>
<dbReference type="EMBL" id="JARJCW010000061">
    <property type="protein sequence ID" value="KAJ7200773.1"/>
    <property type="molecule type" value="Genomic_DNA"/>
</dbReference>